<dbReference type="Gene3D" id="3.40.50.720">
    <property type="entry name" value="NAD(P)-binding Rossmann-like Domain"/>
    <property type="match status" value="1"/>
</dbReference>
<protein>
    <recommendedName>
        <fullName evidence="3">Dihydrodipicolinate reductase N-terminal domain-containing protein</fullName>
    </recommendedName>
</protein>
<dbReference type="GO" id="GO:0008839">
    <property type="term" value="F:4-hydroxy-tetrahydrodipicolinate reductase"/>
    <property type="evidence" value="ECO:0007669"/>
    <property type="project" value="InterPro"/>
</dbReference>
<feature type="non-terminal residue" evidence="4">
    <location>
        <position position="74"/>
    </location>
</feature>
<name>A0A382NSL7_9ZZZZ</name>
<dbReference type="GO" id="GO:0009089">
    <property type="term" value="P:lysine biosynthetic process via diaminopimelate"/>
    <property type="evidence" value="ECO:0007669"/>
    <property type="project" value="InterPro"/>
</dbReference>
<feature type="domain" description="Dihydrodipicolinate reductase N-terminal" evidence="3">
    <location>
        <begin position="3"/>
        <end position="73"/>
    </location>
</feature>
<dbReference type="SUPFAM" id="SSF51735">
    <property type="entry name" value="NAD(P)-binding Rossmann-fold domains"/>
    <property type="match status" value="1"/>
</dbReference>
<sequence length="74" mass="7539">MLNVSVLGASGRMGRSLLECIAEDKDLRLVGALTEPSDPEVGKDAGISAGLGSLGVSLLDNRTDVLETAEVAIA</sequence>
<organism evidence="4">
    <name type="scientific">marine metagenome</name>
    <dbReference type="NCBI Taxonomy" id="408172"/>
    <lineage>
        <taxon>unclassified sequences</taxon>
        <taxon>metagenomes</taxon>
        <taxon>ecological metagenomes</taxon>
    </lineage>
</organism>
<dbReference type="InterPro" id="IPR000846">
    <property type="entry name" value="DapB_N"/>
</dbReference>
<gene>
    <name evidence="4" type="ORF">METZ01_LOCUS317038</name>
</gene>
<dbReference type="AlphaFoldDB" id="A0A382NSL7"/>
<keyword evidence="1" id="KW-0521">NADP</keyword>
<dbReference type="Pfam" id="PF01113">
    <property type="entry name" value="DapB_N"/>
    <property type="match status" value="1"/>
</dbReference>
<proteinExistence type="predicted"/>
<accession>A0A382NSL7</accession>
<evidence type="ECO:0000256" key="1">
    <source>
        <dbReference type="ARBA" id="ARBA00022857"/>
    </source>
</evidence>
<evidence type="ECO:0000313" key="4">
    <source>
        <dbReference type="EMBL" id="SVC64184.1"/>
    </source>
</evidence>
<dbReference type="EMBL" id="UINC01102504">
    <property type="protein sequence ID" value="SVC64184.1"/>
    <property type="molecule type" value="Genomic_DNA"/>
</dbReference>
<evidence type="ECO:0000259" key="3">
    <source>
        <dbReference type="Pfam" id="PF01113"/>
    </source>
</evidence>
<reference evidence="4" key="1">
    <citation type="submission" date="2018-05" db="EMBL/GenBank/DDBJ databases">
        <authorList>
            <person name="Lanie J.A."/>
            <person name="Ng W.-L."/>
            <person name="Kazmierczak K.M."/>
            <person name="Andrzejewski T.M."/>
            <person name="Davidsen T.M."/>
            <person name="Wayne K.J."/>
            <person name="Tettelin H."/>
            <person name="Glass J.I."/>
            <person name="Rusch D."/>
            <person name="Podicherti R."/>
            <person name="Tsui H.-C.T."/>
            <person name="Winkler M.E."/>
        </authorList>
    </citation>
    <scope>NUCLEOTIDE SEQUENCE</scope>
</reference>
<dbReference type="InterPro" id="IPR036291">
    <property type="entry name" value="NAD(P)-bd_dom_sf"/>
</dbReference>
<keyword evidence="2" id="KW-0560">Oxidoreductase</keyword>
<evidence type="ECO:0000256" key="2">
    <source>
        <dbReference type="ARBA" id="ARBA00023002"/>
    </source>
</evidence>